<evidence type="ECO:0000256" key="1">
    <source>
        <dbReference type="ARBA" id="ARBA00004370"/>
    </source>
</evidence>
<evidence type="ECO:0000313" key="11">
    <source>
        <dbReference type="EMBL" id="WXB16856.1"/>
    </source>
</evidence>
<keyword evidence="8 9" id="KW-0472">Membrane</keyword>
<organism evidence="11 12">
    <name type="scientific">Pendulispora albinea</name>
    <dbReference type="NCBI Taxonomy" id="2741071"/>
    <lineage>
        <taxon>Bacteria</taxon>
        <taxon>Pseudomonadati</taxon>
        <taxon>Myxococcota</taxon>
        <taxon>Myxococcia</taxon>
        <taxon>Myxococcales</taxon>
        <taxon>Sorangiineae</taxon>
        <taxon>Pendulisporaceae</taxon>
        <taxon>Pendulispora</taxon>
    </lineage>
</organism>
<comment type="caution">
    <text evidence="9">Lacks conserved residue(s) required for the propagation of feature annotation.</text>
</comment>
<dbReference type="EMBL" id="CP089984">
    <property type="protein sequence ID" value="WXB16856.1"/>
    <property type="molecule type" value="Genomic_DNA"/>
</dbReference>
<evidence type="ECO:0000256" key="10">
    <source>
        <dbReference type="SAM" id="MobiDB-lite"/>
    </source>
</evidence>
<reference evidence="11 12" key="1">
    <citation type="submission" date="2021-12" db="EMBL/GenBank/DDBJ databases">
        <title>Discovery of the Pendulisporaceae a myxobacterial family with distinct sporulation behavior and unique specialized metabolism.</title>
        <authorList>
            <person name="Garcia R."/>
            <person name="Popoff A."/>
            <person name="Bader C.D."/>
            <person name="Loehr J."/>
            <person name="Walesch S."/>
            <person name="Walt C."/>
            <person name="Boldt J."/>
            <person name="Bunk B."/>
            <person name="Haeckl F.J.F.P.J."/>
            <person name="Gunesch A.P."/>
            <person name="Birkelbach J."/>
            <person name="Nuebel U."/>
            <person name="Pietschmann T."/>
            <person name="Bach T."/>
            <person name="Mueller R."/>
        </authorList>
    </citation>
    <scope>NUCLEOTIDE SEQUENCE [LARGE SCALE GENOMIC DNA]</scope>
    <source>
        <strain evidence="11 12">MSr11954</strain>
    </source>
</reference>
<sequence length="204" mass="21974">MSITQKYKKEEGESGEEGSGALLEDEQGEPGEGAPLARPTGTGALVKADDPANARAAEASVNEEDDEEYEDEDAAPAQFGTKRFVYAAYFGGAIGIAFLVSKLLHFAWGKLSQYQPVVGEPHDEAVMPIAAAVGLAAAIYYWKRTRARELAEEVADELSKVTWPSKQEVTNGTAVVLVTTALATIFFALMDRFWGFVTNLVYGS</sequence>
<evidence type="ECO:0000313" key="12">
    <source>
        <dbReference type="Proteomes" id="UP001370348"/>
    </source>
</evidence>
<evidence type="ECO:0000256" key="9">
    <source>
        <dbReference type="HAMAP-Rule" id="MF_00422"/>
    </source>
</evidence>
<keyword evidence="5 9" id="KW-0653">Protein transport</keyword>
<feature type="transmembrane region" description="Helical" evidence="9">
    <location>
        <begin position="169"/>
        <end position="190"/>
    </location>
</feature>
<keyword evidence="3 9" id="KW-1003">Cell membrane</keyword>
<dbReference type="PROSITE" id="PS01067">
    <property type="entry name" value="SECE_SEC61G"/>
    <property type="match status" value="1"/>
</dbReference>
<dbReference type="Gene3D" id="1.20.5.1030">
    <property type="entry name" value="Preprotein translocase secy subunit"/>
    <property type="match status" value="1"/>
</dbReference>
<gene>
    <name evidence="9 11" type="primary">secE</name>
    <name evidence="11" type="ORF">LZC94_06185</name>
</gene>
<evidence type="ECO:0000256" key="8">
    <source>
        <dbReference type="ARBA" id="ARBA00023136"/>
    </source>
</evidence>
<dbReference type="Proteomes" id="UP001370348">
    <property type="component" value="Chromosome"/>
</dbReference>
<dbReference type="Pfam" id="PF00584">
    <property type="entry name" value="SecE"/>
    <property type="match status" value="1"/>
</dbReference>
<protein>
    <recommendedName>
        <fullName evidence="9">Protein translocase subunit SecE</fullName>
    </recommendedName>
</protein>
<comment type="function">
    <text evidence="9">Essential subunit of the Sec protein translocation channel SecYEG. Clamps together the 2 halves of SecY. May contact the channel plug during translocation.</text>
</comment>
<keyword evidence="2 9" id="KW-0813">Transport</keyword>
<proteinExistence type="inferred from homology"/>
<evidence type="ECO:0000256" key="3">
    <source>
        <dbReference type="ARBA" id="ARBA00022475"/>
    </source>
</evidence>
<dbReference type="InterPro" id="IPR038379">
    <property type="entry name" value="SecE_sf"/>
</dbReference>
<keyword evidence="12" id="KW-1185">Reference proteome</keyword>
<comment type="subcellular location">
    <subcellularLocation>
        <location evidence="1">Membrane</location>
    </subcellularLocation>
</comment>
<dbReference type="NCBIfam" id="TIGR00964">
    <property type="entry name" value="secE_bact"/>
    <property type="match status" value="1"/>
</dbReference>
<keyword evidence="6 9" id="KW-1133">Transmembrane helix</keyword>
<feature type="transmembrane region" description="Helical" evidence="9">
    <location>
        <begin position="125"/>
        <end position="142"/>
    </location>
</feature>
<dbReference type="PANTHER" id="PTHR33910:SF1">
    <property type="entry name" value="PROTEIN TRANSLOCASE SUBUNIT SECE"/>
    <property type="match status" value="1"/>
</dbReference>
<feature type="region of interest" description="Disordered" evidence="10">
    <location>
        <begin position="1"/>
        <end position="74"/>
    </location>
</feature>
<evidence type="ECO:0000256" key="5">
    <source>
        <dbReference type="ARBA" id="ARBA00022927"/>
    </source>
</evidence>
<evidence type="ECO:0000256" key="7">
    <source>
        <dbReference type="ARBA" id="ARBA00023010"/>
    </source>
</evidence>
<keyword evidence="7 9" id="KW-0811">Translocation</keyword>
<keyword evidence="4 9" id="KW-0812">Transmembrane</keyword>
<accession>A0ABZ2M5L5</accession>
<dbReference type="InterPro" id="IPR001901">
    <property type="entry name" value="Translocase_SecE/Sec61-g"/>
</dbReference>
<dbReference type="PANTHER" id="PTHR33910">
    <property type="entry name" value="PROTEIN TRANSLOCASE SUBUNIT SECE"/>
    <property type="match status" value="1"/>
</dbReference>
<evidence type="ECO:0000256" key="6">
    <source>
        <dbReference type="ARBA" id="ARBA00022989"/>
    </source>
</evidence>
<evidence type="ECO:0000256" key="4">
    <source>
        <dbReference type="ARBA" id="ARBA00022692"/>
    </source>
</evidence>
<name>A0ABZ2M5L5_9BACT</name>
<comment type="similarity">
    <text evidence="9">Belongs to the SecE/SEC61-gamma family.</text>
</comment>
<dbReference type="HAMAP" id="MF_00422">
    <property type="entry name" value="SecE"/>
    <property type="match status" value="1"/>
</dbReference>
<feature type="transmembrane region" description="Helical" evidence="9">
    <location>
        <begin position="84"/>
        <end position="105"/>
    </location>
</feature>
<feature type="compositionally biased region" description="Acidic residues" evidence="10">
    <location>
        <begin position="61"/>
        <end position="74"/>
    </location>
</feature>
<dbReference type="RefSeq" id="WP_394826487.1">
    <property type="nucleotide sequence ID" value="NZ_CP089984.1"/>
</dbReference>
<comment type="subunit">
    <text evidence="9">Component of the Sec protein translocase complex. Heterotrimer consisting of SecY, SecE and SecG subunits. The heterotrimers can form oligomers, although 1 heterotrimer is thought to be able to translocate proteins. Interacts with the ribosome. Interacts with SecDF, and other proteins may be involved. Interacts with SecA.</text>
</comment>
<dbReference type="InterPro" id="IPR005807">
    <property type="entry name" value="SecE_bac"/>
</dbReference>
<evidence type="ECO:0000256" key="2">
    <source>
        <dbReference type="ARBA" id="ARBA00022448"/>
    </source>
</evidence>